<dbReference type="Pfam" id="PF14959">
    <property type="entry name" value="GSAP-16"/>
    <property type="match status" value="1"/>
</dbReference>
<accession>A0AAD8YY87</accession>
<dbReference type="GO" id="GO:0005802">
    <property type="term" value="C:trans-Golgi network"/>
    <property type="evidence" value="ECO:0007669"/>
    <property type="project" value="TreeGrafter"/>
</dbReference>
<sequence length="942" mass="107068">SGADMLKLTQTFDIKKDVISSISAIEETVRSQGCGGVADTRILNVERDGGVVYHWRMIMSLLMTLTIVFTLTDKGATGTTRIGKYDPHTKQNKLLFTFDKQVCICSCSLNKEETLLGKFPFSDDLISVKCKLLSSQAVSLIQSTQGGEERFKPVSKFLTLLIEIHPFNNTRVLKAVDCRVKVQFLYPHSSRSAVLESHLLLAAEDGYVDQFHIPLVKQEGYRVVVRSPEHLARDRVVDEACWLQWDSGPQRLFYLSGREKYLLKCVQFFPDRNFETVFELSLELPSNSFTSVRFVNFGHDHFQEQEDQGLKLVTSVYETHSLFPLQGPCFSKTFTVALTHTATPADALSLRTVFIHLGYYIVVYLAGHFLHLINCRQQDLLCHSLFLSGKAEQLPLDLAGSGRRVQVPVAEASPSRCACRSAGADAHVDGLGAGRVVASTWDRRVLDWQAGRMYDGDLSHAFLLKLLSPARPQAQRLAALHCMLVHLGPDPDLEQKIIEWISDSVMSFDAFDQIQEFILGECETFPMHSGNGSMQDTNQPPLISASLYRICYQQSLSLDTVLPYSSVFEKKELPVALTAIPGVKCTPELLAQPIIKGKARNLQGYWEELQWIIERMRYFEAVPNPRYRTSQMRSDWTQLQAALNSEKKRSCNDLRNLEENTKKVLSMVDTWRSDKRVVPLFQEEDLPQRMLVGLMVDKLREHLNRHLPRLGKKKIDMLALNYVAKLLELVRHMLESVWLKLNLGPSVVCLKEQGSPKDWLMFHVMCRILEATQGLCLPLPPGYSTLLTVLGMRCLPRHTFLQYVDHGFLKLTEPFVSRLMTDLDNSDGNEELKFSVLKRLPECLKQRVWQLWDHPVSSACISREYVRALLEKYTKSTGSVQLDKDKTCFRPEFLPLAYLASVLSDMEKHAPDPFQEQENVDARFVEETALKQTLIKLGLEDK</sequence>
<name>A0AAD8YY87_9TELE</name>
<dbReference type="Proteomes" id="UP001239994">
    <property type="component" value="Unassembled WGS sequence"/>
</dbReference>
<evidence type="ECO:0000313" key="2">
    <source>
        <dbReference type="EMBL" id="KAK1789537.1"/>
    </source>
</evidence>
<dbReference type="InterPro" id="IPR028010">
    <property type="entry name" value="GSAP_C_dom"/>
</dbReference>
<gene>
    <name evidence="2" type="ORF">P4O66_015456</name>
</gene>
<organism evidence="2 3">
    <name type="scientific">Electrophorus voltai</name>
    <dbReference type="NCBI Taxonomy" id="2609070"/>
    <lineage>
        <taxon>Eukaryota</taxon>
        <taxon>Metazoa</taxon>
        <taxon>Chordata</taxon>
        <taxon>Craniata</taxon>
        <taxon>Vertebrata</taxon>
        <taxon>Euteleostomi</taxon>
        <taxon>Actinopterygii</taxon>
        <taxon>Neopterygii</taxon>
        <taxon>Teleostei</taxon>
        <taxon>Ostariophysi</taxon>
        <taxon>Gymnotiformes</taxon>
        <taxon>Gymnotoidei</taxon>
        <taxon>Gymnotidae</taxon>
        <taxon>Electrophorus</taxon>
    </lineage>
</organism>
<evidence type="ECO:0000259" key="1">
    <source>
        <dbReference type="Pfam" id="PF14959"/>
    </source>
</evidence>
<evidence type="ECO:0000313" key="3">
    <source>
        <dbReference type="Proteomes" id="UP001239994"/>
    </source>
</evidence>
<dbReference type="PANTHER" id="PTHR13630:SF1">
    <property type="entry name" value="GAMMA-SECRETASE-ACTIVATING PROTEIN"/>
    <property type="match status" value="1"/>
</dbReference>
<reference evidence="2" key="1">
    <citation type="submission" date="2023-03" db="EMBL/GenBank/DDBJ databases">
        <title>Electrophorus voltai genome.</title>
        <authorList>
            <person name="Bian C."/>
        </authorList>
    </citation>
    <scope>NUCLEOTIDE SEQUENCE</scope>
    <source>
        <strain evidence="2">CB-2022</strain>
        <tissue evidence="2">Muscle</tissue>
    </source>
</reference>
<proteinExistence type="predicted"/>
<dbReference type="AlphaFoldDB" id="A0AAD8YY87"/>
<comment type="caution">
    <text evidence="2">The sequence shown here is derived from an EMBL/GenBank/DDBJ whole genome shotgun (WGS) entry which is preliminary data.</text>
</comment>
<dbReference type="PANTHER" id="PTHR13630">
    <property type="entry name" value="GAMMA-SECRETASE-ACTIVATING PROTEIN"/>
    <property type="match status" value="1"/>
</dbReference>
<dbReference type="InterPro" id="IPR026172">
    <property type="entry name" value="GSAP_fam"/>
</dbReference>
<keyword evidence="3" id="KW-1185">Reference proteome</keyword>
<protein>
    <recommendedName>
        <fullName evidence="1">Gamma-secretase-activating protein C-terminal domain-containing protein</fullName>
    </recommendedName>
</protein>
<feature type="non-terminal residue" evidence="2">
    <location>
        <position position="1"/>
    </location>
</feature>
<dbReference type="GO" id="GO:1902004">
    <property type="term" value="P:positive regulation of amyloid-beta formation"/>
    <property type="evidence" value="ECO:0007669"/>
    <property type="project" value="TreeGrafter"/>
</dbReference>
<dbReference type="EMBL" id="JAROKS010000022">
    <property type="protein sequence ID" value="KAK1789537.1"/>
    <property type="molecule type" value="Genomic_DNA"/>
</dbReference>
<feature type="domain" description="Gamma-secretase-activating protein C-terminal" evidence="1">
    <location>
        <begin position="727"/>
        <end position="834"/>
    </location>
</feature>